<evidence type="ECO:0000313" key="3">
    <source>
        <dbReference type="Proteomes" id="UP001473302"/>
    </source>
</evidence>
<reference evidence="2 3" key="1">
    <citation type="submission" date="2024-04" db="EMBL/GenBank/DDBJ databases">
        <title>genome sequences of Mucor flavus KT1a and Helicostylum pulchrum KT1b strains isolated from the surface of a dry-aged beef.</title>
        <authorList>
            <person name="Toyotome T."/>
            <person name="Hosono M."/>
            <person name="Torimaru M."/>
            <person name="Fukuda K."/>
            <person name="Mikami N."/>
        </authorList>
    </citation>
    <scope>NUCLEOTIDE SEQUENCE [LARGE SCALE GENOMIC DNA]</scope>
    <source>
        <strain evidence="2 3">KT1a</strain>
    </source>
</reference>
<gene>
    <name evidence="2" type="ORF">MFLAVUS_004797</name>
</gene>
<keyword evidence="1" id="KW-0732">Signal</keyword>
<dbReference type="Proteomes" id="UP001473302">
    <property type="component" value="Unassembled WGS sequence"/>
</dbReference>
<protein>
    <submittedName>
        <fullName evidence="2">Uncharacterized protein</fullName>
    </submittedName>
</protein>
<feature type="signal peptide" evidence="1">
    <location>
        <begin position="1"/>
        <end position="19"/>
    </location>
</feature>
<keyword evidence="3" id="KW-1185">Reference proteome</keyword>
<comment type="caution">
    <text evidence="2">The sequence shown here is derived from an EMBL/GenBank/DDBJ whole genome shotgun (WGS) entry which is preliminary data.</text>
</comment>
<evidence type="ECO:0000256" key="1">
    <source>
        <dbReference type="SAM" id="SignalP"/>
    </source>
</evidence>
<organism evidence="2 3">
    <name type="scientific">Mucor flavus</name>
    <dbReference type="NCBI Taxonomy" id="439312"/>
    <lineage>
        <taxon>Eukaryota</taxon>
        <taxon>Fungi</taxon>
        <taxon>Fungi incertae sedis</taxon>
        <taxon>Mucoromycota</taxon>
        <taxon>Mucoromycotina</taxon>
        <taxon>Mucoromycetes</taxon>
        <taxon>Mucorales</taxon>
        <taxon>Mucorineae</taxon>
        <taxon>Mucoraceae</taxon>
        <taxon>Mucor</taxon>
    </lineage>
</organism>
<accession>A0ABP9YWX0</accession>
<proteinExistence type="predicted"/>
<name>A0ABP9YWX0_9FUNG</name>
<dbReference type="EMBL" id="BAABUK010000009">
    <property type="protein sequence ID" value="GAA5811363.1"/>
    <property type="molecule type" value="Genomic_DNA"/>
</dbReference>
<sequence>MKFYIILLALLFNICLVFASENGVNVRKPQLSKVAMKRYLEENPDLIQKRGTGGRCPYIYCVGEDDE</sequence>
<feature type="chain" id="PRO_5046336720" evidence="1">
    <location>
        <begin position="20"/>
        <end position="67"/>
    </location>
</feature>
<evidence type="ECO:0000313" key="2">
    <source>
        <dbReference type="EMBL" id="GAA5811363.1"/>
    </source>
</evidence>